<dbReference type="EMBL" id="DS268224">
    <property type="protein sequence ID" value="KMU72626.1"/>
    <property type="molecule type" value="Genomic_DNA"/>
</dbReference>
<accession>A0A0J8QJN2</accession>
<evidence type="ECO:0000313" key="2">
    <source>
        <dbReference type="Proteomes" id="UP000054559"/>
    </source>
</evidence>
<gene>
    <name evidence="1" type="ORF">CISG_09816</name>
</gene>
<organism evidence="1 2">
    <name type="scientific">Coccidioides immitis RMSCC 3703</name>
    <dbReference type="NCBI Taxonomy" id="454286"/>
    <lineage>
        <taxon>Eukaryota</taxon>
        <taxon>Fungi</taxon>
        <taxon>Dikarya</taxon>
        <taxon>Ascomycota</taxon>
        <taxon>Pezizomycotina</taxon>
        <taxon>Eurotiomycetes</taxon>
        <taxon>Eurotiomycetidae</taxon>
        <taxon>Onygenales</taxon>
        <taxon>Onygenaceae</taxon>
        <taxon>Coccidioides</taxon>
    </lineage>
</organism>
<dbReference type="Proteomes" id="UP000054559">
    <property type="component" value="Unassembled WGS sequence"/>
</dbReference>
<reference evidence="2" key="1">
    <citation type="journal article" date="2010" name="Genome Res.">
        <title>Population genomic sequencing of Coccidioides fungi reveals recent hybridization and transposon control.</title>
        <authorList>
            <person name="Neafsey D.E."/>
            <person name="Barker B.M."/>
            <person name="Sharpton T.J."/>
            <person name="Stajich J.E."/>
            <person name="Park D.J."/>
            <person name="Whiston E."/>
            <person name="Hung C.-Y."/>
            <person name="McMahan C."/>
            <person name="White J."/>
            <person name="Sykes S."/>
            <person name="Heiman D."/>
            <person name="Young S."/>
            <person name="Zeng Q."/>
            <person name="Abouelleil A."/>
            <person name="Aftuck L."/>
            <person name="Bessette D."/>
            <person name="Brown A."/>
            <person name="FitzGerald M."/>
            <person name="Lui A."/>
            <person name="Macdonald J.P."/>
            <person name="Priest M."/>
            <person name="Orbach M.J."/>
            <person name="Galgiani J.N."/>
            <person name="Kirkland T.N."/>
            <person name="Cole G.T."/>
            <person name="Birren B.W."/>
            <person name="Henn M.R."/>
            <person name="Taylor J.W."/>
            <person name="Rounsley S.D."/>
        </authorList>
    </citation>
    <scope>NUCLEOTIDE SEQUENCE [LARGE SCALE GENOMIC DNA]</scope>
    <source>
        <strain evidence="2">RMSCC 3703</strain>
    </source>
</reference>
<dbReference type="STRING" id="454286.A0A0J8QJN2"/>
<proteinExistence type="predicted"/>
<sequence length="48" mass="5637">MSDDSESISSFSAPEDDIVENALRETVAEWYRLEKFEDLTMKRIRRAV</sequence>
<name>A0A0J8QJN2_COCIT</name>
<evidence type="ECO:0000313" key="1">
    <source>
        <dbReference type="EMBL" id="KMU72626.1"/>
    </source>
</evidence>
<dbReference type="AlphaFoldDB" id="A0A0J8QJN2"/>
<protein>
    <submittedName>
        <fullName evidence="1">Uncharacterized protein</fullName>
    </submittedName>
</protein>